<gene>
    <name evidence="2" type="ORF">ERS852461_00601</name>
</gene>
<name>A0A174G5S0_9BACE</name>
<organism evidence="2 3">
    <name type="scientific">Bacteroides faecis</name>
    <dbReference type="NCBI Taxonomy" id="674529"/>
    <lineage>
        <taxon>Bacteria</taxon>
        <taxon>Pseudomonadati</taxon>
        <taxon>Bacteroidota</taxon>
        <taxon>Bacteroidia</taxon>
        <taxon>Bacteroidales</taxon>
        <taxon>Bacteroidaceae</taxon>
        <taxon>Bacteroides</taxon>
    </lineage>
</organism>
<reference evidence="2 3" key="1">
    <citation type="submission" date="2015-09" db="EMBL/GenBank/DDBJ databases">
        <authorList>
            <consortium name="Pathogen Informatics"/>
        </authorList>
    </citation>
    <scope>NUCLEOTIDE SEQUENCE [LARGE SCALE GENOMIC DNA]</scope>
    <source>
        <strain evidence="2 3">2789STDY5834846</strain>
    </source>
</reference>
<dbReference type="Proteomes" id="UP000095606">
    <property type="component" value="Unassembled WGS sequence"/>
</dbReference>
<evidence type="ECO:0000313" key="3">
    <source>
        <dbReference type="Proteomes" id="UP000095606"/>
    </source>
</evidence>
<protein>
    <recommendedName>
        <fullName evidence="1">DUF4325 domain-containing protein</fullName>
    </recommendedName>
</protein>
<evidence type="ECO:0000259" key="1">
    <source>
        <dbReference type="Pfam" id="PF14213"/>
    </source>
</evidence>
<dbReference type="EMBL" id="CZAE01000002">
    <property type="protein sequence ID" value="CUO57783.1"/>
    <property type="molecule type" value="Genomic_DNA"/>
</dbReference>
<dbReference type="InterPro" id="IPR025474">
    <property type="entry name" value="DUF4325"/>
</dbReference>
<accession>A0A174G5S0</accession>
<dbReference type="AlphaFoldDB" id="A0A174G5S0"/>
<dbReference type="RefSeq" id="WP_032555601.1">
    <property type="nucleotide sequence ID" value="NZ_CAXKYA010000011.1"/>
</dbReference>
<feature type="domain" description="DUF4325" evidence="1">
    <location>
        <begin position="21"/>
        <end position="79"/>
    </location>
</feature>
<proteinExistence type="predicted"/>
<sequence length="100" mass="11509">MENVVLLKDILKDNQYPEAGVLLFKIAKEAIDNGETLILNMSEIESVPTVFMNTSFGELIALYGIEKTKKVFLFKSITKAQLQRIRKYFADYENIVMKKD</sequence>
<dbReference type="Pfam" id="PF14213">
    <property type="entry name" value="DUF4325"/>
    <property type="match status" value="1"/>
</dbReference>
<evidence type="ECO:0000313" key="2">
    <source>
        <dbReference type="EMBL" id="CUO57783.1"/>
    </source>
</evidence>